<evidence type="ECO:0000256" key="5">
    <source>
        <dbReference type="ARBA" id="ARBA00022741"/>
    </source>
</evidence>
<evidence type="ECO:0000256" key="4">
    <source>
        <dbReference type="ARBA" id="ARBA00022679"/>
    </source>
</evidence>
<dbReference type="SMART" id="SM00387">
    <property type="entry name" value="HATPase_c"/>
    <property type="match status" value="1"/>
</dbReference>
<dbReference type="EMBL" id="CP016893">
    <property type="protein sequence ID" value="AST58322.1"/>
    <property type="molecule type" value="Genomic_DNA"/>
</dbReference>
<dbReference type="EC" id="2.7.13.3" evidence="2"/>
<accession>A0A223I0R9</accession>
<dbReference type="CDD" id="cd00082">
    <property type="entry name" value="HisKA"/>
    <property type="match status" value="1"/>
</dbReference>
<evidence type="ECO:0000256" key="7">
    <source>
        <dbReference type="ARBA" id="ARBA00022840"/>
    </source>
</evidence>
<dbReference type="PRINTS" id="PR00344">
    <property type="entry name" value="BCTRLSENSOR"/>
</dbReference>
<dbReference type="PROSITE" id="PS50109">
    <property type="entry name" value="HIS_KIN"/>
    <property type="match status" value="1"/>
</dbReference>
<dbReference type="InterPro" id="IPR005467">
    <property type="entry name" value="His_kinase_dom"/>
</dbReference>
<gene>
    <name evidence="9" type="ORF">Thert_02426</name>
</gene>
<proteinExistence type="predicted"/>
<dbReference type="RefSeq" id="WP_015311132.1">
    <property type="nucleotide sequence ID" value="NZ_CP117248.1"/>
</dbReference>
<dbReference type="InterPro" id="IPR035965">
    <property type="entry name" value="PAS-like_dom_sf"/>
</dbReference>
<dbReference type="Pfam" id="PF00512">
    <property type="entry name" value="HisKA"/>
    <property type="match status" value="1"/>
</dbReference>
<dbReference type="SUPFAM" id="SSF55874">
    <property type="entry name" value="ATPase domain of HSP90 chaperone/DNA topoisomerase II/histidine kinase"/>
    <property type="match status" value="1"/>
</dbReference>
<dbReference type="SUPFAM" id="SSF47384">
    <property type="entry name" value="Homodimeric domain of signal transducing histidine kinase"/>
    <property type="match status" value="1"/>
</dbReference>
<organism evidence="9 10">
    <name type="scientific">Thermoanaerobacterium thermosaccharolyticum</name>
    <name type="common">Clostridium thermosaccharolyticum</name>
    <dbReference type="NCBI Taxonomy" id="1517"/>
    <lineage>
        <taxon>Bacteria</taxon>
        <taxon>Bacillati</taxon>
        <taxon>Bacillota</taxon>
        <taxon>Clostridia</taxon>
        <taxon>Thermoanaerobacterales</taxon>
        <taxon>Thermoanaerobacteraceae</taxon>
        <taxon>Thermoanaerobacterium</taxon>
    </lineage>
</organism>
<keyword evidence="4" id="KW-0808">Transferase</keyword>
<evidence type="ECO:0000313" key="10">
    <source>
        <dbReference type="Proteomes" id="UP000214975"/>
    </source>
</evidence>
<dbReference type="GO" id="GO:0000155">
    <property type="term" value="F:phosphorelay sensor kinase activity"/>
    <property type="evidence" value="ECO:0007669"/>
    <property type="project" value="InterPro"/>
</dbReference>
<protein>
    <recommendedName>
        <fullName evidence="2">histidine kinase</fullName>
        <ecNumber evidence="2">2.7.13.3</ecNumber>
    </recommendedName>
</protein>
<dbReference type="InterPro" id="IPR003594">
    <property type="entry name" value="HATPase_dom"/>
</dbReference>
<evidence type="ECO:0000256" key="2">
    <source>
        <dbReference type="ARBA" id="ARBA00012438"/>
    </source>
</evidence>
<evidence type="ECO:0000256" key="8">
    <source>
        <dbReference type="ARBA" id="ARBA00023012"/>
    </source>
</evidence>
<dbReference type="Gene3D" id="3.30.565.10">
    <property type="entry name" value="Histidine kinase-like ATPase, C-terminal domain"/>
    <property type="match status" value="1"/>
</dbReference>
<dbReference type="PANTHER" id="PTHR43065">
    <property type="entry name" value="SENSOR HISTIDINE KINASE"/>
    <property type="match status" value="1"/>
</dbReference>
<evidence type="ECO:0000256" key="1">
    <source>
        <dbReference type="ARBA" id="ARBA00000085"/>
    </source>
</evidence>
<dbReference type="Gene3D" id="3.30.450.20">
    <property type="entry name" value="PAS domain"/>
    <property type="match status" value="1"/>
</dbReference>
<dbReference type="Pfam" id="PF13596">
    <property type="entry name" value="PAS_10"/>
    <property type="match status" value="1"/>
</dbReference>
<keyword evidence="6 9" id="KW-0418">Kinase</keyword>
<dbReference type="Gene3D" id="1.10.287.130">
    <property type="match status" value="1"/>
</dbReference>
<keyword evidence="3" id="KW-0597">Phosphoprotein</keyword>
<evidence type="ECO:0000313" key="9">
    <source>
        <dbReference type="EMBL" id="AST58322.1"/>
    </source>
</evidence>
<dbReference type="InterPro" id="IPR036890">
    <property type="entry name" value="HATPase_C_sf"/>
</dbReference>
<dbReference type="AlphaFoldDB" id="A0A223I0R9"/>
<comment type="catalytic activity">
    <reaction evidence="1">
        <text>ATP + protein L-histidine = ADP + protein N-phospho-L-histidine.</text>
        <dbReference type="EC" id="2.7.13.3"/>
    </reaction>
</comment>
<dbReference type="GO" id="GO:0005524">
    <property type="term" value="F:ATP binding"/>
    <property type="evidence" value="ECO:0007669"/>
    <property type="project" value="UniProtKB-KW"/>
</dbReference>
<reference evidence="9 10" key="1">
    <citation type="submission" date="2016-08" db="EMBL/GenBank/DDBJ databases">
        <title>A novel genetic cassette of butanologenic Thermoanaerobacterium thermosaccharolyticum that directly convert cellulose to butanol.</title>
        <authorList>
            <person name="Li T."/>
            <person name="He J."/>
        </authorList>
    </citation>
    <scope>NUCLEOTIDE SEQUENCE [LARGE SCALE GENOMIC DNA]</scope>
    <source>
        <strain evidence="9 10">TG57</strain>
    </source>
</reference>
<keyword evidence="5" id="KW-0547">Nucleotide-binding</keyword>
<evidence type="ECO:0000256" key="3">
    <source>
        <dbReference type="ARBA" id="ARBA00022553"/>
    </source>
</evidence>
<sequence>MVYSSDKIFIAVMTMAIAFLHYFTKATAIGYHEFYTLLYFIPIVYSAFKYRLKGGLTESSVVAVLYSPHLMIYMGKFTIDIVNQFIEVGLFFAIGIITGTLVEKEYKEKKLLESQLRKTAYIEDYLNNILESIVNGVVAVDKAYTITAINGYAKDLMDINSDIIGAFIYKIIRNGEVLKRKIDEVLKNKNLIRGFEFDIETLLNNKKPVRLHIYPLKSEMKFDGAVLVFEDLKEVKEMEKIMRRADRLSALGEMSAGIAHEIRNPLGIIKTIAQTILSESKQVDKEGLEIIIGEVDRADNVIKGLLNFAKPESINKVSKNINNVLEETINIINKYSIKSNVQIIFDRLPDVEVLVDDTLIKQAFINIMINSIQAMSAGGILHLYGNKDSEFLNIYFEDTGIGIEDDKIDKVFNPFFTTKSEGTGLGLSITHRIIEEHGGYISLSSIVGVGTNVLVRLPLH</sequence>
<keyword evidence="8" id="KW-0902">Two-component regulatory system</keyword>
<evidence type="ECO:0000256" key="6">
    <source>
        <dbReference type="ARBA" id="ARBA00022777"/>
    </source>
</evidence>
<dbReference type="PANTHER" id="PTHR43065:SF10">
    <property type="entry name" value="PEROXIDE STRESS-ACTIVATED HISTIDINE KINASE MAK3"/>
    <property type="match status" value="1"/>
</dbReference>
<dbReference type="Pfam" id="PF02518">
    <property type="entry name" value="HATPase_c"/>
    <property type="match status" value="1"/>
</dbReference>
<keyword evidence="7" id="KW-0067">ATP-binding</keyword>
<dbReference type="SMART" id="SM00388">
    <property type="entry name" value="HisKA"/>
    <property type="match status" value="1"/>
</dbReference>
<dbReference type="InterPro" id="IPR036097">
    <property type="entry name" value="HisK_dim/P_sf"/>
</dbReference>
<name>A0A223I0R9_THETR</name>
<dbReference type="Proteomes" id="UP000214975">
    <property type="component" value="Chromosome"/>
</dbReference>
<dbReference type="SUPFAM" id="SSF55785">
    <property type="entry name" value="PYP-like sensor domain (PAS domain)"/>
    <property type="match status" value="1"/>
</dbReference>
<dbReference type="InterPro" id="IPR003661">
    <property type="entry name" value="HisK_dim/P_dom"/>
</dbReference>
<dbReference type="InterPro" id="IPR004358">
    <property type="entry name" value="Sig_transdc_His_kin-like_C"/>
</dbReference>